<accession>A0A653AE40</accession>
<dbReference type="CDD" id="cd16377">
    <property type="entry name" value="23S_rRNA_IVP_like"/>
    <property type="match status" value="1"/>
</dbReference>
<dbReference type="Pfam" id="PF05635">
    <property type="entry name" value="23S_rRNA_IVP"/>
    <property type="match status" value="1"/>
</dbReference>
<sequence>MDFVTEIYLLTNDYPKEEMFGLISQTRRAATSIPFNIAEGSAKSSDKDFARFLEMAIGSSMELETALIVAFNLKYIDLQKLAEKQSKITELQKMIYKFKTNLN</sequence>
<dbReference type="Gene3D" id="1.20.1440.60">
    <property type="entry name" value="23S rRNA-intervening sequence"/>
    <property type="match status" value="1"/>
</dbReference>
<dbReference type="InterPro" id="IPR012657">
    <property type="entry name" value="23S_rRNA-intervening_sequence"/>
</dbReference>
<dbReference type="SUPFAM" id="SSF158446">
    <property type="entry name" value="IVS-encoded protein-like"/>
    <property type="match status" value="1"/>
</dbReference>
<organism evidence="1">
    <name type="scientific">uncultured Paludibacter sp</name>
    <dbReference type="NCBI Taxonomy" id="497635"/>
    <lineage>
        <taxon>Bacteria</taxon>
        <taxon>Pseudomonadati</taxon>
        <taxon>Bacteroidota</taxon>
        <taxon>Bacteroidia</taxon>
        <taxon>Bacteroidales</taxon>
        <taxon>Paludibacteraceae</taxon>
        <taxon>Paludibacter</taxon>
        <taxon>environmental samples</taxon>
    </lineage>
</organism>
<evidence type="ECO:0008006" key="2">
    <source>
        <dbReference type="Google" id="ProtNLM"/>
    </source>
</evidence>
<dbReference type="NCBIfam" id="TIGR02436">
    <property type="entry name" value="four helix bundle protein"/>
    <property type="match status" value="1"/>
</dbReference>
<dbReference type="PANTHER" id="PTHR38471:SF2">
    <property type="entry name" value="FOUR HELIX BUNDLE PROTEIN"/>
    <property type="match status" value="1"/>
</dbReference>
<dbReference type="EMBL" id="UPXZ01000033">
    <property type="protein sequence ID" value="VBB46306.1"/>
    <property type="molecule type" value="Genomic_DNA"/>
</dbReference>
<reference evidence="1" key="1">
    <citation type="submission" date="2018-07" db="EMBL/GenBank/DDBJ databases">
        <authorList>
            <consortium name="Genoscope - CEA"/>
            <person name="William W."/>
        </authorList>
    </citation>
    <scope>NUCLEOTIDE SEQUENCE</scope>
    <source>
        <strain evidence="1">IK1</strain>
    </source>
</reference>
<dbReference type="AlphaFoldDB" id="A0A653AE40"/>
<protein>
    <recommendedName>
        <fullName evidence="2">S23 ribosomal protein</fullName>
    </recommendedName>
</protein>
<dbReference type="PANTHER" id="PTHR38471">
    <property type="entry name" value="FOUR HELIX BUNDLE PROTEIN"/>
    <property type="match status" value="1"/>
</dbReference>
<dbReference type="InterPro" id="IPR036583">
    <property type="entry name" value="23S_rRNA_IVS_sf"/>
</dbReference>
<name>A0A653AE40_9BACT</name>
<proteinExistence type="predicted"/>
<evidence type="ECO:0000313" key="1">
    <source>
        <dbReference type="EMBL" id="VBB46306.1"/>
    </source>
</evidence>
<gene>
    <name evidence="1" type="ORF">TRIP_D390003</name>
</gene>